<protein>
    <submittedName>
        <fullName evidence="2">Phosphodiester glycosidase family protein</fullName>
    </submittedName>
</protein>
<reference evidence="2" key="1">
    <citation type="submission" date="2020-10" db="EMBL/GenBank/DDBJ databases">
        <authorList>
            <person name="Gilroy R."/>
        </authorList>
    </citation>
    <scope>NUCLEOTIDE SEQUENCE</scope>
    <source>
        <strain evidence="2">4920</strain>
    </source>
</reference>
<name>A0A9D1T129_9FIRM</name>
<evidence type="ECO:0000313" key="2">
    <source>
        <dbReference type="EMBL" id="HIV03296.1"/>
    </source>
</evidence>
<sequence>MKKLLLHTLFVCSALLLFLLPGLTGSAANISYVYSDSRMLTKGVEFTTYDIFMSDRTWNRAYVATADLSQPHLELQVLGDPGGINYLNTIGNIAQSYDTTVAINSDFFNWDSRAGRGSPLGAVYFNNTMISSPASGSNMYTIMQDLGGEVFTDIIDYKIFVTAPNGARKQIAGKNKASDLSQIMMYDKNFDSYSMGSTSTQYEMVVRNGMVEEIRFNSAPVQMTDDMYILAGLSDWDSFLLDNFHVGDVVTIETESSIDFNSLKLAAGAGAKILSDGSVPDSFSHTIAGLNPRTAFGIDYSRKKVYLAVVDGRNSSSNGMTMTELGWFMSYIGAYNAVNLDGGGSSTIITKNLQNGGTQELINTPSDGSQRKVAAALAINSSVKSAGGLYHMKITPDGENVFKDSRINLFVKGFDEYYFPVDVDTSTLSYTVSGVDGYVENNVFYPKSAGIATVTAWAPNGAVTDVTIRVLDQPYEITHEVNTIEVTTGSAKDFWLFVRDEAGYVAHVPMADMEVTFSDDIAHVNGTAIVGDRSGSALMSVKFGDAVIYATVHVDGIHADIPLPDDQLGTDTSNTAATGDSLLRFAVFGSVRESDTLFNNLIMKKALGLMNSRADMAFILSTDPTANLASLSTIPTRTCYPFNSFVEQDNTFIILDTEDDFMSAREWNWFINEVNNLQTQNVFVFMQTNLRFTSAKETQLLKDVLSDAAERGHTVYTFYNNWATTSTPDNGVRYISTPGFSDDITASSFPSISFKLRYITVNIDTNQNVTYQFNQVY</sequence>
<evidence type="ECO:0000259" key="1">
    <source>
        <dbReference type="Pfam" id="PF09992"/>
    </source>
</evidence>
<reference evidence="2" key="2">
    <citation type="journal article" date="2021" name="PeerJ">
        <title>Extensive microbial diversity within the chicken gut microbiome revealed by metagenomics and culture.</title>
        <authorList>
            <person name="Gilroy R."/>
            <person name="Ravi A."/>
            <person name="Getino M."/>
            <person name="Pursley I."/>
            <person name="Horton D.L."/>
            <person name="Alikhan N.F."/>
            <person name="Baker D."/>
            <person name="Gharbi K."/>
            <person name="Hall N."/>
            <person name="Watson M."/>
            <person name="Adriaenssens E.M."/>
            <person name="Foster-Nyarko E."/>
            <person name="Jarju S."/>
            <person name="Secka A."/>
            <person name="Antonio M."/>
            <person name="Oren A."/>
            <person name="Chaudhuri R.R."/>
            <person name="La Ragione R."/>
            <person name="Hildebrand F."/>
            <person name="Pallen M.J."/>
        </authorList>
    </citation>
    <scope>NUCLEOTIDE SEQUENCE</scope>
    <source>
        <strain evidence="2">4920</strain>
    </source>
</reference>
<evidence type="ECO:0000313" key="3">
    <source>
        <dbReference type="Proteomes" id="UP000886743"/>
    </source>
</evidence>
<comment type="caution">
    <text evidence="2">The sequence shown here is derived from an EMBL/GenBank/DDBJ whole genome shotgun (WGS) entry which is preliminary data.</text>
</comment>
<feature type="domain" description="Phosphodiester glycosidase" evidence="1">
    <location>
        <begin position="202"/>
        <end position="379"/>
    </location>
</feature>
<organism evidence="2 3">
    <name type="scientific">Candidatus Aphodoplasma excrementigallinarum</name>
    <dbReference type="NCBI Taxonomy" id="2840673"/>
    <lineage>
        <taxon>Bacteria</taxon>
        <taxon>Bacillati</taxon>
        <taxon>Bacillota</taxon>
        <taxon>Clostridia</taxon>
        <taxon>Eubacteriales</taxon>
        <taxon>Candidatus Aphodoplasma</taxon>
    </lineage>
</organism>
<accession>A0A9D1T129</accession>
<dbReference type="PANTHER" id="PTHR40446:SF2">
    <property type="entry name" value="N-ACETYLGLUCOSAMINE-1-PHOSPHODIESTER ALPHA-N-ACETYLGLUCOSAMINIDASE"/>
    <property type="match status" value="1"/>
</dbReference>
<dbReference type="EMBL" id="DVOF01000207">
    <property type="protein sequence ID" value="HIV03296.1"/>
    <property type="molecule type" value="Genomic_DNA"/>
</dbReference>
<dbReference type="GO" id="GO:0016798">
    <property type="term" value="F:hydrolase activity, acting on glycosyl bonds"/>
    <property type="evidence" value="ECO:0007669"/>
    <property type="project" value="UniProtKB-KW"/>
</dbReference>
<dbReference type="InterPro" id="IPR018711">
    <property type="entry name" value="NAGPA"/>
</dbReference>
<gene>
    <name evidence="2" type="ORF">IAC74_06940</name>
</gene>
<dbReference type="PANTHER" id="PTHR40446">
    <property type="entry name" value="N-ACETYLGLUCOSAMINE-1-PHOSPHODIESTER ALPHA-N-ACETYLGLUCOSAMINIDASE"/>
    <property type="match status" value="1"/>
</dbReference>
<dbReference type="Pfam" id="PF09992">
    <property type="entry name" value="NAGPA"/>
    <property type="match status" value="1"/>
</dbReference>
<keyword evidence="2" id="KW-0326">Glycosidase</keyword>
<dbReference type="AlphaFoldDB" id="A0A9D1T129"/>
<keyword evidence="2" id="KW-0378">Hydrolase</keyword>
<dbReference type="Proteomes" id="UP000886743">
    <property type="component" value="Unassembled WGS sequence"/>
</dbReference>
<proteinExistence type="predicted"/>